<dbReference type="SUPFAM" id="SSF81296">
    <property type="entry name" value="E set domains"/>
    <property type="match status" value="1"/>
</dbReference>
<gene>
    <name evidence="7" type="ORF">OEG84_03775</name>
</gene>
<comment type="cofactor">
    <cofactor evidence="1">
        <name>Mo-molybdopterin</name>
        <dbReference type="ChEBI" id="CHEBI:71302"/>
    </cofactor>
</comment>
<dbReference type="InterPro" id="IPR008335">
    <property type="entry name" value="Mopterin_OxRdtase_euk"/>
</dbReference>
<dbReference type="RefSeq" id="WP_267652495.1">
    <property type="nucleotide sequence ID" value="NZ_JAOVZR010000001.1"/>
</dbReference>
<dbReference type="Proteomes" id="UP001073227">
    <property type="component" value="Unassembled WGS sequence"/>
</dbReference>
<evidence type="ECO:0000256" key="4">
    <source>
        <dbReference type="ARBA" id="ARBA00023002"/>
    </source>
</evidence>
<evidence type="ECO:0000256" key="1">
    <source>
        <dbReference type="ARBA" id="ARBA00001924"/>
    </source>
</evidence>
<dbReference type="EMBL" id="JAOVZR010000001">
    <property type="protein sequence ID" value="MCY0146856.1"/>
    <property type="molecule type" value="Genomic_DNA"/>
</dbReference>
<evidence type="ECO:0000313" key="7">
    <source>
        <dbReference type="EMBL" id="MCY0146856.1"/>
    </source>
</evidence>
<dbReference type="PANTHER" id="PTHR19372">
    <property type="entry name" value="SULFITE REDUCTASE"/>
    <property type="match status" value="1"/>
</dbReference>
<name>A0ABT3Z6C0_9HYPH</name>
<dbReference type="Pfam" id="PF00174">
    <property type="entry name" value="Oxidored_molyb"/>
    <property type="match status" value="1"/>
</dbReference>
<dbReference type="Gene3D" id="3.90.420.10">
    <property type="entry name" value="Oxidoreductase, molybdopterin-binding domain"/>
    <property type="match status" value="1"/>
</dbReference>
<dbReference type="InterPro" id="IPR014756">
    <property type="entry name" value="Ig_E-set"/>
</dbReference>
<evidence type="ECO:0000256" key="3">
    <source>
        <dbReference type="ARBA" id="ARBA00022723"/>
    </source>
</evidence>
<proteinExistence type="predicted"/>
<dbReference type="PANTHER" id="PTHR19372:SF7">
    <property type="entry name" value="SULFITE OXIDASE, MITOCHONDRIAL"/>
    <property type="match status" value="1"/>
</dbReference>
<dbReference type="InterPro" id="IPR000572">
    <property type="entry name" value="OxRdtase_Mopterin-bd_dom"/>
</dbReference>
<evidence type="ECO:0000259" key="6">
    <source>
        <dbReference type="Pfam" id="PF03404"/>
    </source>
</evidence>
<keyword evidence="4" id="KW-0560">Oxidoreductase</keyword>
<protein>
    <submittedName>
        <fullName evidence="7">Sulfite oxidase</fullName>
    </submittedName>
</protein>
<evidence type="ECO:0000259" key="5">
    <source>
        <dbReference type="Pfam" id="PF00174"/>
    </source>
</evidence>
<dbReference type="Gene3D" id="2.60.40.650">
    <property type="match status" value="1"/>
</dbReference>
<evidence type="ECO:0000313" key="8">
    <source>
        <dbReference type="Proteomes" id="UP001073227"/>
    </source>
</evidence>
<keyword evidence="8" id="KW-1185">Reference proteome</keyword>
<keyword evidence="3" id="KW-0479">Metal-binding</keyword>
<dbReference type="SUPFAM" id="SSF56524">
    <property type="entry name" value="Oxidoreductase molybdopterin-binding domain"/>
    <property type="match status" value="1"/>
</dbReference>
<dbReference type="PRINTS" id="PR00407">
    <property type="entry name" value="EUMOPTERIN"/>
</dbReference>
<organism evidence="7 8">
    <name type="scientific">Hoeflea algicola</name>
    <dbReference type="NCBI Taxonomy" id="2983763"/>
    <lineage>
        <taxon>Bacteria</taxon>
        <taxon>Pseudomonadati</taxon>
        <taxon>Pseudomonadota</taxon>
        <taxon>Alphaproteobacteria</taxon>
        <taxon>Hyphomicrobiales</taxon>
        <taxon>Rhizobiaceae</taxon>
        <taxon>Hoeflea</taxon>
    </lineage>
</organism>
<accession>A0ABT3Z6C0</accession>
<dbReference type="InterPro" id="IPR036374">
    <property type="entry name" value="OxRdtase_Mopterin-bd_sf"/>
</dbReference>
<keyword evidence="2" id="KW-0500">Molybdenum</keyword>
<reference evidence="7" key="1">
    <citation type="submission" date="2022-10" db="EMBL/GenBank/DDBJ databases">
        <title>Hoeflea sp. G2-23, isolated from marine algae.</title>
        <authorList>
            <person name="Kristyanto S."/>
            <person name="Kim J.M."/>
            <person name="Jeon C.O."/>
        </authorList>
    </citation>
    <scope>NUCLEOTIDE SEQUENCE</scope>
    <source>
        <strain evidence="7">G2-23</strain>
    </source>
</reference>
<feature type="domain" description="Moybdenum cofactor oxidoreductase dimerisation" evidence="6">
    <location>
        <begin position="272"/>
        <end position="363"/>
    </location>
</feature>
<feature type="domain" description="Oxidoreductase molybdopterin-binding" evidence="5">
    <location>
        <begin position="56"/>
        <end position="227"/>
    </location>
</feature>
<dbReference type="Pfam" id="PF03404">
    <property type="entry name" value="Mo-co_dimer"/>
    <property type="match status" value="1"/>
</dbReference>
<dbReference type="CDD" id="cd02110">
    <property type="entry name" value="SO_family_Moco_dimer"/>
    <property type="match status" value="1"/>
</dbReference>
<evidence type="ECO:0000256" key="2">
    <source>
        <dbReference type="ARBA" id="ARBA00022505"/>
    </source>
</evidence>
<dbReference type="InterPro" id="IPR005066">
    <property type="entry name" value="MoCF_OxRdtse_dimer"/>
</dbReference>
<sequence>MTTNDNPFAGHNGPIDTQDGLYSEDELRLSNRNSGILLETLALDVTPTGLHYLLNHFDVPLLDAGNHKLSFSGAFDTAAELSLDEIKAMPQVTLPVTLECAGNGRAGVSPRLHAMPWIYEAVGTSEWTGTPLRPLIEQMGLRSDAVEIAFTGADYGFDKGVGHSFGRSLTLAQIAELDVMLVYAMNGQPLLPQHGAPLRLIVPGWYGMASVKWLERIEALTQPYDGFQQLRTYRYRETAEDPGRPVTAIRVKSLMVPPGVPDWGSRKRYLEPGPVTLTGRAWSGAGVPISRVEVELDGAWQEARLEAAVGDYAWTKWTCDWTASPGEHVLRCRATDADGQVQPLEAPWDAAGFGNNAAQKVVVFVGQSAAAL</sequence>
<comment type="caution">
    <text evidence="7">The sequence shown here is derived from an EMBL/GenBank/DDBJ whole genome shotgun (WGS) entry which is preliminary data.</text>
</comment>